<proteinExistence type="predicted"/>
<organism evidence="2 3">
    <name type="scientific">Microtetraspora malaysiensis</name>
    <dbReference type="NCBI Taxonomy" id="161358"/>
    <lineage>
        <taxon>Bacteria</taxon>
        <taxon>Bacillati</taxon>
        <taxon>Actinomycetota</taxon>
        <taxon>Actinomycetes</taxon>
        <taxon>Streptosporangiales</taxon>
        <taxon>Streptosporangiaceae</taxon>
        <taxon>Microtetraspora</taxon>
    </lineage>
</organism>
<dbReference type="Proteomes" id="UP001602013">
    <property type="component" value="Unassembled WGS sequence"/>
</dbReference>
<feature type="chain" id="PRO_5047542477" evidence="1">
    <location>
        <begin position="28"/>
        <end position="172"/>
    </location>
</feature>
<reference evidence="2 3" key="1">
    <citation type="submission" date="2024-10" db="EMBL/GenBank/DDBJ databases">
        <title>The Natural Products Discovery Center: Release of the First 8490 Sequenced Strains for Exploring Actinobacteria Biosynthetic Diversity.</title>
        <authorList>
            <person name="Kalkreuter E."/>
            <person name="Kautsar S.A."/>
            <person name="Yang D."/>
            <person name="Bader C.D."/>
            <person name="Teijaro C.N."/>
            <person name="Fluegel L."/>
            <person name="Davis C.M."/>
            <person name="Simpson J.R."/>
            <person name="Lauterbach L."/>
            <person name="Steele A.D."/>
            <person name="Gui C."/>
            <person name="Meng S."/>
            <person name="Li G."/>
            <person name="Viehrig K."/>
            <person name="Ye F."/>
            <person name="Su P."/>
            <person name="Kiefer A.F."/>
            <person name="Nichols A."/>
            <person name="Cepeda A.J."/>
            <person name="Yan W."/>
            <person name="Fan B."/>
            <person name="Jiang Y."/>
            <person name="Adhikari A."/>
            <person name="Zheng C.-J."/>
            <person name="Schuster L."/>
            <person name="Cowan T.M."/>
            <person name="Smanski M.J."/>
            <person name="Chevrette M.G."/>
            <person name="De Carvalho L.P.S."/>
            <person name="Shen B."/>
        </authorList>
    </citation>
    <scope>NUCLEOTIDE SEQUENCE [LARGE SCALE GENOMIC DNA]</scope>
    <source>
        <strain evidence="2 3">NPDC002173</strain>
    </source>
</reference>
<evidence type="ECO:0000313" key="3">
    <source>
        <dbReference type="Proteomes" id="UP001602013"/>
    </source>
</evidence>
<keyword evidence="1" id="KW-0732">Signal</keyword>
<evidence type="ECO:0000313" key="2">
    <source>
        <dbReference type="EMBL" id="MFF3671880.1"/>
    </source>
</evidence>
<comment type="caution">
    <text evidence="2">The sequence shown here is derived from an EMBL/GenBank/DDBJ whole genome shotgun (WGS) entry which is preliminary data.</text>
</comment>
<protein>
    <submittedName>
        <fullName evidence="2">Uncharacterized protein</fullName>
    </submittedName>
</protein>
<name>A0ABW6T7S3_9ACTN</name>
<keyword evidence="3" id="KW-1185">Reference proteome</keyword>
<sequence length="172" mass="18307">MRRLLASSAVLLFAAALPVGTGAIAYAESQAEPTVELIPAFSDDLPLSGAQHGPAAAASEVAAAPWACTVYASDPSKFANTIGFEDFQSCTGTGWSPQRVKVTLQRYLGAGLWQNKKVVDSGNAYIDFLQRDGIYDCSGTGNEEYRVVTDGYAVNGAYHKSVQSLNYLRVTC</sequence>
<evidence type="ECO:0000256" key="1">
    <source>
        <dbReference type="SAM" id="SignalP"/>
    </source>
</evidence>
<accession>A0ABW6T7S3</accession>
<gene>
    <name evidence="2" type="ORF">ACFYXI_40490</name>
</gene>
<feature type="signal peptide" evidence="1">
    <location>
        <begin position="1"/>
        <end position="27"/>
    </location>
</feature>
<dbReference type="EMBL" id="JBIASD010000057">
    <property type="protein sequence ID" value="MFF3671880.1"/>
    <property type="molecule type" value="Genomic_DNA"/>
</dbReference>
<dbReference type="RefSeq" id="WP_387418031.1">
    <property type="nucleotide sequence ID" value="NZ_JBIASD010000057.1"/>
</dbReference>